<dbReference type="Proteomes" id="UP000001645">
    <property type="component" value="Chromosome 3"/>
</dbReference>
<dbReference type="EC" id="4.2.1.1" evidence="4"/>
<reference evidence="8" key="3">
    <citation type="submission" date="2025-09" db="UniProtKB">
        <authorList>
            <consortium name="Ensembl"/>
        </authorList>
    </citation>
    <scope>IDENTIFICATION</scope>
</reference>
<dbReference type="InterPro" id="IPR036398">
    <property type="entry name" value="CA_dom_sf"/>
</dbReference>
<comment type="function">
    <text evidence="2">Reversible hydration of carbon dioxide.</text>
</comment>
<dbReference type="Ensembl" id="ENSMGAT00000035807.1">
    <property type="protein sequence ID" value="ENSMGAP00000028707.1"/>
    <property type="gene ID" value="ENSMGAG00000018449.1"/>
</dbReference>
<evidence type="ECO:0000256" key="5">
    <source>
        <dbReference type="ARBA" id="ARBA00023239"/>
    </source>
</evidence>
<evidence type="ECO:0000256" key="6">
    <source>
        <dbReference type="ARBA" id="ARBA00048348"/>
    </source>
</evidence>
<dbReference type="Gene3D" id="3.10.200.10">
    <property type="entry name" value="Alpha carbonic anhydrase"/>
    <property type="match status" value="1"/>
</dbReference>
<evidence type="ECO:0000256" key="4">
    <source>
        <dbReference type="ARBA" id="ARBA00012925"/>
    </source>
</evidence>
<dbReference type="Pfam" id="PF00194">
    <property type="entry name" value="Carb_anhydrase"/>
    <property type="match status" value="1"/>
</dbReference>
<evidence type="ECO:0000259" key="7">
    <source>
        <dbReference type="PROSITE" id="PS51144"/>
    </source>
</evidence>
<dbReference type="InterPro" id="IPR001148">
    <property type="entry name" value="CA_dom"/>
</dbReference>
<dbReference type="PANTHER" id="PTHR18952">
    <property type="entry name" value="CARBONIC ANHYDRASE"/>
    <property type="match status" value="1"/>
</dbReference>
<sequence length="121" mass="13772">SSSGTRRRAAVLSALYEALRSALSRAPVKRGKEAPFPNFDPSILFPKSHDYWTYHGSFTTPPCEECITWIVLREPIIVSSDQMAKLRSLSKNAENEPDLPLVDNWRPTQPRYFRMVSASFL</sequence>
<reference evidence="8" key="2">
    <citation type="submission" date="2025-08" db="UniProtKB">
        <authorList>
            <consortium name="Ensembl"/>
        </authorList>
    </citation>
    <scope>IDENTIFICATION</scope>
</reference>
<dbReference type="InterPro" id="IPR023561">
    <property type="entry name" value="Carbonic_anhydrase_a-class"/>
</dbReference>
<name>A0A803YAB0_MELGA</name>
<feature type="domain" description="Alpha-carbonic anhydrase" evidence="7">
    <location>
        <begin position="1"/>
        <end position="120"/>
    </location>
</feature>
<dbReference type="SUPFAM" id="SSF51069">
    <property type="entry name" value="Carbonic anhydrase"/>
    <property type="match status" value="1"/>
</dbReference>
<dbReference type="GO" id="GO:0005829">
    <property type="term" value="C:cytosol"/>
    <property type="evidence" value="ECO:0007669"/>
    <property type="project" value="TreeGrafter"/>
</dbReference>
<comment type="cofactor">
    <cofactor evidence="1">
        <name>Zn(2+)</name>
        <dbReference type="ChEBI" id="CHEBI:29105"/>
    </cofactor>
</comment>
<keyword evidence="9" id="KW-1185">Reference proteome</keyword>
<dbReference type="GeneTree" id="ENSGT00940000159435"/>
<dbReference type="PANTHER" id="PTHR18952:SF127">
    <property type="entry name" value="CARBONIC ANHYDRASE 3"/>
    <property type="match status" value="1"/>
</dbReference>
<evidence type="ECO:0000256" key="2">
    <source>
        <dbReference type="ARBA" id="ARBA00002904"/>
    </source>
</evidence>
<evidence type="ECO:0000313" key="8">
    <source>
        <dbReference type="Ensembl" id="ENSMGAP00000028707.1"/>
    </source>
</evidence>
<evidence type="ECO:0000313" key="9">
    <source>
        <dbReference type="Proteomes" id="UP000001645"/>
    </source>
</evidence>
<dbReference type="SMART" id="SM01057">
    <property type="entry name" value="Carb_anhydrase"/>
    <property type="match status" value="1"/>
</dbReference>
<proteinExistence type="inferred from homology"/>
<organism evidence="8 9">
    <name type="scientific">Meleagris gallopavo</name>
    <name type="common">Wild turkey</name>
    <dbReference type="NCBI Taxonomy" id="9103"/>
    <lineage>
        <taxon>Eukaryota</taxon>
        <taxon>Metazoa</taxon>
        <taxon>Chordata</taxon>
        <taxon>Craniata</taxon>
        <taxon>Vertebrata</taxon>
        <taxon>Euteleostomi</taxon>
        <taxon>Archelosauria</taxon>
        <taxon>Archosauria</taxon>
        <taxon>Dinosauria</taxon>
        <taxon>Saurischia</taxon>
        <taxon>Theropoda</taxon>
        <taxon>Coelurosauria</taxon>
        <taxon>Aves</taxon>
        <taxon>Neognathae</taxon>
        <taxon>Galloanserae</taxon>
        <taxon>Galliformes</taxon>
        <taxon>Phasianidae</taxon>
        <taxon>Meleagridinae</taxon>
        <taxon>Meleagris</taxon>
    </lineage>
</organism>
<dbReference type="PROSITE" id="PS51144">
    <property type="entry name" value="ALPHA_CA_2"/>
    <property type="match status" value="1"/>
</dbReference>
<dbReference type="AlphaFoldDB" id="A0A803YAB0"/>
<reference evidence="8 9" key="1">
    <citation type="journal article" date="2010" name="PLoS Biol.">
        <title>Multi-platform next-generation sequencing of the domestic turkey (Meleagris gallopavo): genome assembly and analysis.</title>
        <authorList>
            <person name="Dalloul R.A."/>
            <person name="Long J.A."/>
            <person name="Zimin A.V."/>
            <person name="Aslam L."/>
            <person name="Beal K."/>
            <person name="Blomberg L.A."/>
            <person name="Bouffard P."/>
            <person name="Burt D.W."/>
            <person name="Crasta O."/>
            <person name="Crooijmans R.P."/>
            <person name="Cooper K."/>
            <person name="Coulombe R.A."/>
            <person name="De S."/>
            <person name="Delany M.E."/>
            <person name="Dodgson J.B."/>
            <person name="Dong J.J."/>
            <person name="Evans C."/>
            <person name="Frederickson K.M."/>
            <person name="Flicek P."/>
            <person name="Florea L."/>
            <person name="Folkerts O."/>
            <person name="Groenen M.A."/>
            <person name="Harkins T.T."/>
            <person name="Herrero J."/>
            <person name="Hoffmann S."/>
            <person name="Megens H.J."/>
            <person name="Jiang A."/>
            <person name="de Jong P."/>
            <person name="Kaiser P."/>
            <person name="Kim H."/>
            <person name="Kim K.W."/>
            <person name="Kim S."/>
            <person name="Langenberger D."/>
            <person name="Lee M.K."/>
            <person name="Lee T."/>
            <person name="Mane S."/>
            <person name="Marcais G."/>
            <person name="Marz M."/>
            <person name="McElroy A.P."/>
            <person name="Modise T."/>
            <person name="Nefedov M."/>
            <person name="Notredame C."/>
            <person name="Paton I.R."/>
            <person name="Payne W.S."/>
            <person name="Pertea G."/>
            <person name="Prickett D."/>
            <person name="Puiu D."/>
            <person name="Qioa D."/>
            <person name="Raineri E."/>
            <person name="Ruffier M."/>
            <person name="Salzberg S.L."/>
            <person name="Schatz M.C."/>
            <person name="Scheuring C."/>
            <person name="Schmidt C.J."/>
            <person name="Schroeder S."/>
            <person name="Searle S.M."/>
            <person name="Smith E.J."/>
            <person name="Smith J."/>
            <person name="Sonstegard T.S."/>
            <person name="Stadler P.F."/>
            <person name="Tafer H."/>
            <person name="Tu Z.J."/>
            <person name="Van Tassell C.P."/>
            <person name="Vilella A.J."/>
            <person name="Williams K.P."/>
            <person name="Yorke J.A."/>
            <person name="Zhang L."/>
            <person name="Zhang H.B."/>
            <person name="Zhang X."/>
            <person name="Zhang Y."/>
            <person name="Reed K.M."/>
        </authorList>
    </citation>
    <scope>NUCLEOTIDE SEQUENCE [LARGE SCALE GENOMIC DNA]</scope>
</reference>
<accession>A0A803YAB0</accession>
<dbReference type="GO" id="GO:0004089">
    <property type="term" value="F:carbonate dehydratase activity"/>
    <property type="evidence" value="ECO:0007669"/>
    <property type="project" value="UniProtKB-EC"/>
</dbReference>
<evidence type="ECO:0000256" key="3">
    <source>
        <dbReference type="ARBA" id="ARBA00010718"/>
    </source>
</evidence>
<comment type="similarity">
    <text evidence="3">Belongs to the alpha-carbonic anhydrase family.</text>
</comment>
<keyword evidence="5" id="KW-0456">Lyase</keyword>
<dbReference type="InParanoid" id="A0A803YAB0"/>
<evidence type="ECO:0000256" key="1">
    <source>
        <dbReference type="ARBA" id="ARBA00001947"/>
    </source>
</evidence>
<dbReference type="GO" id="GO:0008270">
    <property type="term" value="F:zinc ion binding"/>
    <property type="evidence" value="ECO:0007669"/>
    <property type="project" value="InterPro"/>
</dbReference>
<comment type="catalytic activity">
    <reaction evidence="6">
        <text>hydrogencarbonate + H(+) = CO2 + H2O</text>
        <dbReference type="Rhea" id="RHEA:10748"/>
        <dbReference type="ChEBI" id="CHEBI:15377"/>
        <dbReference type="ChEBI" id="CHEBI:15378"/>
        <dbReference type="ChEBI" id="CHEBI:16526"/>
        <dbReference type="ChEBI" id="CHEBI:17544"/>
        <dbReference type="EC" id="4.2.1.1"/>
    </reaction>
</comment>
<protein>
    <recommendedName>
        <fullName evidence="4">carbonic anhydrase</fullName>
        <ecNumber evidence="4">4.2.1.1</ecNumber>
    </recommendedName>
</protein>